<accession>A0A5S5APQ4</accession>
<sequence>MIIILLMALTLFFIQRLIFAQRLPYYIQLKARLRDETAKLDSARETAGNLPVLKKDVERAEAELAAVMEKLGLAFDDRDSFFLAAQPKEPAVRVMLFQPLQEEKRGIFSVQPFQVTVSGDYPRIVSYLLYLETLPALTEIRELKISAGGEKPGEVEAGFVIDLYEIGLEGESIPFSNDYNDKKTSFSQNRKNIFEPVAINRPGKAQEQLPQLSPSSPEAPGGSEKKTGPLAIPSTASYAFPSLDGKSNQVPLPWLEGAKVLRNVGPFYSVGSRKIAIAAREFNRGVVVEVDEGRPVAEAVMDLQARYRVLRGFAGVEDETQNSSGSFILTFLGDERELLKTPVLKPGGYPHYVELNVTGVKRLTVRVEWQESGPGDYDRIAAALANMIFQAEDQPAQK</sequence>
<evidence type="ECO:0000259" key="3">
    <source>
        <dbReference type="Pfam" id="PF08305"/>
    </source>
</evidence>
<reference evidence="4 5" key="1">
    <citation type="submission" date="2019-07" db="EMBL/GenBank/DDBJ databases">
        <title>Genomic Encyclopedia of Type Strains, Phase I: the one thousand microbial genomes (KMG-I) project.</title>
        <authorList>
            <person name="Kyrpides N."/>
        </authorList>
    </citation>
    <scope>NUCLEOTIDE SEQUENCE [LARGE SCALE GENOMIC DNA]</scope>
    <source>
        <strain evidence="4 5">DSM 16647</strain>
    </source>
</reference>
<evidence type="ECO:0000256" key="2">
    <source>
        <dbReference type="SAM" id="MobiDB-lite"/>
    </source>
</evidence>
<name>A0A5S5APQ4_9FIRM</name>
<dbReference type="EMBL" id="VNHO01000015">
    <property type="protein sequence ID" value="TYP53300.1"/>
    <property type="molecule type" value="Genomic_DNA"/>
</dbReference>
<dbReference type="InterPro" id="IPR007445">
    <property type="entry name" value="PilO"/>
</dbReference>
<comment type="caution">
    <text evidence="4">The sequence shown here is derived from an EMBL/GenBank/DDBJ whole genome shotgun (WGS) entry which is preliminary data.</text>
</comment>
<keyword evidence="1" id="KW-0175">Coiled coil</keyword>
<keyword evidence="5" id="KW-1185">Reference proteome</keyword>
<dbReference type="InterPro" id="IPR038637">
    <property type="entry name" value="NPCBM_sf"/>
</dbReference>
<evidence type="ECO:0000313" key="5">
    <source>
        <dbReference type="Proteomes" id="UP000322294"/>
    </source>
</evidence>
<feature type="domain" description="Glycosyl hydrolase family 98 putative carbohydrate-binding module" evidence="3">
    <location>
        <begin position="269"/>
        <end position="375"/>
    </location>
</feature>
<dbReference type="Gene3D" id="3.30.70.60">
    <property type="match status" value="1"/>
</dbReference>
<dbReference type="InterPro" id="IPR014717">
    <property type="entry name" value="Transl_elong_EF1B/ribsomal_bS6"/>
</dbReference>
<dbReference type="GO" id="GO:0043683">
    <property type="term" value="P:type IV pilus assembly"/>
    <property type="evidence" value="ECO:0007669"/>
    <property type="project" value="InterPro"/>
</dbReference>
<dbReference type="SUPFAM" id="SSF49785">
    <property type="entry name" value="Galactose-binding domain-like"/>
    <property type="match status" value="1"/>
</dbReference>
<dbReference type="Pfam" id="PF08305">
    <property type="entry name" value="NPCBM"/>
    <property type="match status" value="1"/>
</dbReference>
<feature type="coiled-coil region" evidence="1">
    <location>
        <begin position="26"/>
        <end position="70"/>
    </location>
</feature>
<dbReference type="InterPro" id="IPR013222">
    <property type="entry name" value="Glyco_hyd_98_carb-bd"/>
</dbReference>
<protein>
    <submittedName>
        <fullName evidence="4">Pilus assembly protein PilO</fullName>
    </submittedName>
</protein>
<organism evidence="4 5">
    <name type="scientific">Thermosediminibacter litoriperuensis</name>
    <dbReference type="NCBI Taxonomy" id="291989"/>
    <lineage>
        <taxon>Bacteria</taxon>
        <taxon>Bacillati</taxon>
        <taxon>Bacillota</taxon>
        <taxon>Clostridia</taxon>
        <taxon>Thermosediminibacterales</taxon>
        <taxon>Thermosediminibacteraceae</taxon>
        <taxon>Thermosediminibacter</taxon>
    </lineage>
</organism>
<gene>
    <name evidence="4" type="ORF">LZ11_01541</name>
</gene>
<evidence type="ECO:0000313" key="4">
    <source>
        <dbReference type="EMBL" id="TYP53300.1"/>
    </source>
</evidence>
<dbReference type="Pfam" id="PF04350">
    <property type="entry name" value="PilO"/>
    <property type="match status" value="1"/>
</dbReference>
<dbReference type="Proteomes" id="UP000322294">
    <property type="component" value="Unassembled WGS sequence"/>
</dbReference>
<evidence type="ECO:0000256" key="1">
    <source>
        <dbReference type="SAM" id="Coils"/>
    </source>
</evidence>
<dbReference type="Gene3D" id="2.60.120.1060">
    <property type="entry name" value="NPCBM/NEW2 domain"/>
    <property type="match status" value="1"/>
</dbReference>
<feature type="region of interest" description="Disordered" evidence="2">
    <location>
        <begin position="204"/>
        <end position="230"/>
    </location>
</feature>
<dbReference type="InterPro" id="IPR008979">
    <property type="entry name" value="Galactose-bd-like_sf"/>
</dbReference>
<dbReference type="GO" id="GO:0043107">
    <property type="term" value="P:type IV pilus-dependent motility"/>
    <property type="evidence" value="ECO:0007669"/>
    <property type="project" value="InterPro"/>
</dbReference>
<dbReference type="AlphaFoldDB" id="A0A5S5APQ4"/>
<proteinExistence type="predicted"/>
<feature type="compositionally biased region" description="Low complexity" evidence="2">
    <location>
        <begin position="213"/>
        <end position="222"/>
    </location>
</feature>